<comment type="caution">
    <text evidence="7">The sequence shown here is derived from an EMBL/GenBank/DDBJ whole genome shotgun (WGS) entry which is preliminary data.</text>
</comment>
<evidence type="ECO:0000256" key="2">
    <source>
        <dbReference type="ARBA" id="ARBA00009773"/>
    </source>
</evidence>
<comment type="similarity">
    <text evidence="2">Belongs to the autoinducer-2 exporter (AI-2E) (TC 2.A.86) family.</text>
</comment>
<dbReference type="PANTHER" id="PTHR21716:SF16">
    <property type="entry name" value="BLL1467 PROTEIN"/>
    <property type="match status" value="1"/>
</dbReference>
<evidence type="ECO:0000256" key="4">
    <source>
        <dbReference type="ARBA" id="ARBA00022989"/>
    </source>
</evidence>
<dbReference type="AlphaFoldDB" id="A0A4R1F0H3"/>
<feature type="transmembrane region" description="Helical" evidence="6">
    <location>
        <begin position="310"/>
        <end position="334"/>
    </location>
</feature>
<evidence type="ECO:0000256" key="1">
    <source>
        <dbReference type="ARBA" id="ARBA00004141"/>
    </source>
</evidence>
<feature type="transmembrane region" description="Helical" evidence="6">
    <location>
        <begin position="35"/>
        <end position="57"/>
    </location>
</feature>
<evidence type="ECO:0000313" key="8">
    <source>
        <dbReference type="Proteomes" id="UP000294887"/>
    </source>
</evidence>
<evidence type="ECO:0000256" key="3">
    <source>
        <dbReference type="ARBA" id="ARBA00022692"/>
    </source>
</evidence>
<dbReference type="Pfam" id="PF01594">
    <property type="entry name" value="AI-2E_transport"/>
    <property type="match status" value="1"/>
</dbReference>
<organism evidence="7 8">
    <name type="scientific">Cocleimonas flava</name>
    <dbReference type="NCBI Taxonomy" id="634765"/>
    <lineage>
        <taxon>Bacteria</taxon>
        <taxon>Pseudomonadati</taxon>
        <taxon>Pseudomonadota</taxon>
        <taxon>Gammaproteobacteria</taxon>
        <taxon>Thiotrichales</taxon>
        <taxon>Thiotrichaceae</taxon>
        <taxon>Cocleimonas</taxon>
    </lineage>
</organism>
<accession>A0A4R1F0H3</accession>
<reference evidence="7 8" key="1">
    <citation type="submission" date="2019-03" db="EMBL/GenBank/DDBJ databases">
        <title>Genomic Encyclopedia of Type Strains, Phase IV (KMG-IV): sequencing the most valuable type-strain genomes for metagenomic binning, comparative biology and taxonomic classification.</title>
        <authorList>
            <person name="Goeker M."/>
        </authorList>
    </citation>
    <scope>NUCLEOTIDE SEQUENCE [LARGE SCALE GENOMIC DNA]</scope>
    <source>
        <strain evidence="7 8">DSM 24830</strain>
    </source>
</reference>
<keyword evidence="5 6" id="KW-0472">Membrane</keyword>
<dbReference type="InterPro" id="IPR002549">
    <property type="entry name" value="AI-2E-like"/>
</dbReference>
<keyword evidence="4 6" id="KW-1133">Transmembrane helix</keyword>
<evidence type="ECO:0000256" key="6">
    <source>
        <dbReference type="SAM" id="Phobius"/>
    </source>
</evidence>
<dbReference type="RefSeq" id="WP_131905567.1">
    <property type="nucleotide sequence ID" value="NZ_BAAAFU010000004.1"/>
</dbReference>
<dbReference type="OrthoDB" id="9799225at2"/>
<feature type="transmembrane region" description="Helical" evidence="6">
    <location>
        <begin position="252"/>
        <end position="270"/>
    </location>
</feature>
<feature type="transmembrane region" description="Helical" evidence="6">
    <location>
        <begin position="12"/>
        <end position="29"/>
    </location>
</feature>
<keyword evidence="8" id="KW-1185">Reference proteome</keyword>
<dbReference type="Proteomes" id="UP000294887">
    <property type="component" value="Unassembled WGS sequence"/>
</dbReference>
<feature type="transmembrane region" description="Helical" evidence="6">
    <location>
        <begin position="64"/>
        <end position="85"/>
    </location>
</feature>
<protein>
    <submittedName>
        <fullName evidence="7">Putative PurR-regulated permease PerM</fullName>
    </submittedName>
</protein>
<keyword evidence="3 6" id="KW-0812">Transmembrane</keyword>
<feature type="transmembrane region" description="Helical" evidence="6">
    <location>
        <begin position="158"/>
        <end position="180"/>
    </location>
</feature>
<feature type="transmembrane region" description="Helical" evidence="6">
    <location>
        <begin position="277"/>
        <end position="298"/>
    </location>
</feature>
<dbReference type="GO" id="GO:0016020">
    <property type="term" value="C:membrane"/>
    <property type="evidence" value="ECO:0007669"/>
    <property type="project" value="UniProtKB-SubCell"/>
</dbReference>
<sequence length="356" mass="39719">MQTKDFKALSESIKIPLWGLFIIGVLFVLHVGQSLLIPVFLAILISFMLTPVVLFLMKLRIPRAMASFLVLLISSSLIVLSFNSLSTPAGEWLEKLPKEIRNIDRRLKVFKSSVDNVKEATKKIDDLTEMATGDSSSGQTVQTKPGIVAKMLDSTQSFIGGFLIFIVLLFFILAFGHSLVRQLGRYWKRLEYETNIIKAISDTQQTISRYLFLITAINIVLGLIVAAVMWWLGMPNPLVWGASAALLNYIPYVGPLINISIVAVVSLSTFNTPFNILMPPLALLGLNLLEGQFIQPFFVGKMLTVNPVIVFLFILFWGWIWGVLGIFMAVPILVSIKIILDQKIENQNAKAESEES</sequence>
<evidence type="ECO:0000313" key="7">
    <source>
        <dbReference type="EMBL" id="TCJ87273.1"/>
    </source>
</evidence>
<dbReference type="EMBL" id="SMFQ01000003">
    <property type="protein sequence ID" value="TCJ87273.1"/>
    <property type="molecule type" value="Genomic_DNA"/>
</dbReference>
<feature type="transmembrane region" description="Helical" evidence="6">
    <location>
        <begin position="210"/>
        <end position="232"/>
    </location>
</feature>
<name>A0A4R1F0H3_9GAMM</name>
<comment type="subcellular location">
    <subcellularLocation>
        <location evidence="1">Membrane</location>
        <topology evidence="1">Multi-pass membrane protein</topology>
    </subcellularLocation>
</comment>
<dbReference type="GO" id="GO:0055085">
    <property type="term" value="P:transmembrane transport"/>
    <property type="evidence" value="ECO:0007669"/>
    <property type="project" value="TreeGrafter"/>
</dbReference>
<dbReference type="PANTHER" id="PTHR21716">
    <property type="entry name" value="TRANSMEMBRANE PROTEIN"/>
    <property type="match status" value="1"/>
</dbReference>
<gene>
    <name evidence="7" type="ORF">EV695_1781</name>
</gene>
<proteinExistence type="inferred from homology"/>
<evidence type="ECO:0000256" key="5">
    <source>
        <dbReference type="ARBA" id="ARBA00023136"/>
    </source>
</evidence>